<evidence type="ECO:0000259" key="3">
    <source>
        <dbReference type="Pfam" id="PF03389"/>
    </source>
</evidence>
<comment type="caution">
    <text evidence="4">The sequence shown here is derived from an EMBL/GenBank/DDBJ whole genome shotgun (WGS) entry which is preliminary data.</text>
</comment>
<proteinExistence type="inferred from homology"/>
<evidence type="ECO:0000256" key="1">
    <source>
        <dbReference type="ARBA" id="ARBA00010873"/>
    </source>
</evidence>
<reference evidence="4 5" key="1">
    <citation type="submission" date="2019-03" db="EMBL/GenBank/DDBJ databases">
        <title>Metabolic reconstructions from genomes of highly enriched 'Candidatus Accumulibacter' and 'Candidatus Competibacter' bioreactor populations.</title>
        <authorList>
            <person name="Annavajhala M.K."/>
            <person name="Welles L."/>
            <person name="Abbas B."/>
            <person name="Sorokin D."/>
            <person name="Park H."/>
            <person name="Van Loosdrecht M."/>
            <person name="Chandran K."/>
        </authorList>
    </citation>
    <scope>NUCLEOTIDE SEQUENCE [LARGE SCALE GENOMIC DNA]</scope>
    <source>
        <strain evidence="4 5">SBR_G</strain>
    </source>
</reference>
<sequence length="213" mass="23928">MCFCKQKPPWQGGAAPVASPGKCRFSVDKRLSTLCLPRPRGQTGNVAIYSLHLRSVGRTTHAPRTAGAHLRYITRPEARADLLAGRMPIERYAARRWLDREERRDRQNARVIDKLTVALPRELDPLQRRGLVMAFAERVTQGRAAWFAAIHQSGRDAHNPHAHIVIRDRDPETGKRVALLSEKGACRNIRLLWEQAVNAARRSPRKRAAGDGG</sequence>
<accession>A0ABX1TPR3</accession>
<evidence type="ECO:0000313" key="5">
    <source>
        <dbReference type="Proteomes" id="UP000760480"/>
    </source>
</evidence>
<dbReference type="Gene3D" id="3.30.930.30">
    <property type="match status" value="1"/>
</dbReference>
<dbReference type="InterPro" id="IPR005053">
    <property type="entry name" value="MobA_MobL"/>
</dbReference>
<keyword evidence="2" id="KW-0184">Conjugation</keyword>
<keyword evidence="5" id="KW-1185">Reference proteome</keyword>
<feature type="domain" description="MobA/MobL protein" evidence="3">
    <location>
        <begin position="97"/>
        <end position="170"/>
    </location>
</feature>
<dbReference type="EMBL" id="SPMZ01000108">
    <property type="protein sequence ID" value="NMQ21432.1"/>
    <property type="molecule type" value="Genomic_DNA"/>
</dbReference>
<feature type="non-terminal residue" evidence="4">
    <location>
        <position position="213"/>
    </location>
</feature>
<name>A0ABX1TPR3_9GAMM</name>
<comment type="similarity">
    <text evidence="1">Belongs to the MobA/MobL family.</text>
</comment>
<organism evidence="4 5">
    <name type="scientific">Candidatus Competibacter phosphatis</name>
    <dbReference type="NCBI Taxonomy" id="221280"/>
    <lineage>
        <taxon>Bacteria</taxon>
        <taxon>Pseudomonadati</taxon>
        <taxon>Pseudomonadota</taxon>
        <taxon>Gammaproteobacteria</taxon>
        <taxon>Candidatus Competibacteraceae</taxon>
        <taxon>Candidatus Competibacter</taxon>
    </lineage>
</organism>
<dbReference type="Proteomes" id="UP000760480">
    <property type="component" value="Unassembled WGS sequence"/>
</dbReference>
<gene>
    <name evidence="4" type="ORF">E4P82_20820</name>
</gene>
<evidence type="ECO:0000256" key="2">
    <source>
        <dbReference type="ARBA" id="ARBA00022971"/>
    </source>
</evidence>
<dbReference type="Pfam" id="PF03389">
    <property type="entry name" value="MobA_MobL"/>
    <property type="match status" value="1"/>
</dbReference>
<protein>
    <recommendedName>
        <fullName evidence="3">MobA/MobL protein domain-containing protein</fullName>
    </recommendedName>
</protein>
<evidence type="ECO:0000313" key="4">
    <source>
        <dbReference type="EMBL" id="NMQ21432.1"/>
    </source>
</evidence>